<keyword evidence="8" id="KW-0472">Membrane</keyword>
<keyword evidence="10" id="KW-1185">Reference proteome</keyword>
<dbReference type="GO" id="GO:0003993">
    <property type="term" value="F:acid phosphatase activity"/>
    <property type="evidence" value="ECO:0007669"/>
    <property type="project" value="UniProtKB-EC"/>
</dbReference>
<dbReference type="InterPro" id="IPR000560">
    <property type="entry name" value="His_Pase_clade-2"/>
</dbReference>
<dbReference type="InterPro" id="IPR029033">
    <property type="entry name" value="His_PPase_superfam"/>
</dbReference>
<evidence type="ECO:0000256" key="5">
    <source>
        <dbReference type="ARBA" id="ARBA00022801"/>
    </source>
</evidence>
<dbReference type="EC" id="3.1.3.2" evidence="3"/>
<evidence type="ECO:0000256" key="1">
    <source>
        <dbReference type="ARBA" id="ARBA00000032"/>
    </source>
</evidence>
<keyword evidence="6" id="KW-1015">Disulfide bond</keyword>
<comment type="catalytic activity">
    <reaction evidence="1">
        <text>a phosphate monoester + H2O = an alcohol + phosphate</text>
        <dbReference type="Rhea" id="RHEA:15017"/>
        <dbReference type="ChEBI" id="CHEBI:15377"/>
        <dbReference type="ChEBI" id="CHEBI:30879"/>
        <dbReference type="ChEBI" id="CHEBI:43474"/>
        <dbReference type="ChEBI" id="CHEBI:67140"/>
        <dbReference type="EC" id="3.1.3.2"/>
    </reaction>
</comment>
<dbReference type="PANTHER" id="PTHR11567:SF211">
    <property type="entry name" value="PROSTATIC ACID PHOSPHATASE"/>
    <property type="match status" value="1"/>
</dbReference>
<dbReference type="CDD" id="cd07061">
    <property type="entry name" value="HP_HAP_like"/>
    <property type="match status" value="1"/>
</dbReference>
<protein>
    <recommendedName>
        <fullName evidence="3">acid phosphatase</fullName>
        <ecNumber evidence="3">3.1.3.2</ecNumber>
    </recommendedName>
</protein>
<dbReference type="EMBL" id="CABPRJ010000485">
    <property type="protein sequence ID" value="VVC28919.1"/>
    <property type="molecule type" value="Genomic_DNA"/>
</dbReference>
<proteinExistence type="inferred from homology"/>
<dbReference type="AlphaFoldDB" id="A0A5E4MA18"/>
<dbReference type="InterPro" id="IPR033379">
    <property type="entry name" value="Acid_Pase_AS"/>
</dbReference>
<evidence type="ECO:0000256" key="3">
    <source>
        <dbReference type="ARBA" id="ARBA00012646"/>
    </source>
</evidence>
<evidence type="ECO:0000256" key="8">
    <source>
        <dbReference type="SAM" id="Phobius"/>
    </source>
</evidence>
<name>A0A5E4MA18_9HEMI</name>
<keyword evidence="4" id="KW-0732">Signal</keyword>
<dbReference type="PANTHER" id="PTHR11567">
    <property type="entry name" value="ACID PHOSPHATASE-RELATED"/>
    <property type="match status" value="1"/>
</dbReference>
<keyword evidence="8" id="KW-0812">Transmembrane</keyword>
<dbReference type="InterPro" id="IPR050645">
    <property type="entry name" value="Histidine_acid_phosphatase"/>
</dbReference>
<evidence type="ECO:0000313" key="10">
    <source>
        <dbReference type="Proteomes" id="UP000325440"/>
    </source>
</evidence>
<dbReference type="SUPFAM" id="SSF53254">
    <property type="entry name" value="Phosphoglycerate mutase-like"/>
    <property type="match status" value="1"/>
</dbReference>
<organism evidence="9 10">
    <name type="scientific">Cinara cedri</name>
    <dbReference type="NCBI Taxonomy" id="506608"/>
    <lineage>
        <taxon>Eukaryota</taxon>
        <taxon>Metazoa</taxon>
        <taxon>Ecdysozoa</taxon>
        <taxon>Arthropoda</taxon>
        <taxon>Hexapoda</taxon>
        <taxon>Insecta</taxon>
        <taxon>Pterygota</taxon>
        <taxon>Neoptera</taxon>
        <taxon>Paraneoptera</taxon>
        <taxon>Hemiptera</taxon>
        <taxon>Sternorrhyncha</taxon>
        <taxon>Aphidomorpha</taxon>
        <taxon>Aphidoidea</taxon>
        <taxon>Aphididae</taxon>
        <taxon>Lachninae</taxon>
        <taxon>Cinara</taxon>
    </lineage>
</organism>
<evidence type="ECO:0000256" key="7">
    <source>
        <dbReference type="ARBA" id="ARBA00023180"/>
    </source>
</evidence>
<evidence type="ECO:0000313" key="9">
    <source>
        <dbReference type="EMBL" id="VVC28919.1"/>
    </source>
</evidence>
<keyword evidence="8" id="KW-1133">Transmembrane helix</keyword>
<dbReference type="Proteomes" id="UP000325440">
    <property type="component" value="Unassembled WGS sequence"/>
</dbReference>
<dbReference type="Gene3D" id="3.40.50.1240">
    <property type="entry name" value="Phosphoglycerate mutase-like"/>
    <property type="match status" value="1"/>
</dbReference>
<evidence type="ECO:0000256" key="4">
    <source>
        <dbReference type="ARBA" id="ARBA00022729"/>
    </source>
</evidence>
<dbReference type="Pfam" id="PF00328">
    <property type="entry name" value="His_Phos_2"/>
    <property type="match status" value="1"/>
</dbReference>
<keyword evidence="7" id="KW-0325">Glycoprotein</keyword>
<reference evidence="9 10" key="1">
    <citation type="submission" date="2019-08" db="EMBL/GenBank/DDBJ databases">
        <authorList>
            <person name="Alioto T."/>
            <person name="Alioto T."/>
            <person name="Gomez Garrido J."/>
        </authorList>
    </citation>
    <scope>NUCLEOTIDE SEQUENCE [LARGE SCALE GENOMIC DNA]</scope>
</reference>
<gene>
    <name evidence="9" type="ORF">CINCED_3A015406</name>
</gene>
<feature type="transmembrane region" description="Helical" evidence="8">
    <location>
        <begin position="25"/>
        <end position="43"/>
    </location>
</feature>
<comment type="similarity">
    <text evidence="2">Belongs to the histidine acid phosphatase family.</text>
</comment>
<dbReference type="PROSITE" id="PS00616">
    <property type="entry name" value="HIS_ACID_PHOSPHAT_1"/>
    <property type="match status" value="1"/>
</dbReference>
<evidence type="ECO:0000256" key="2">
    <source>
        <dbReference type="ARBA" id="ARBA00005375"/>
    </source>
</evidence>
<evidence type="ECO:0000256" key="6">
    <source>
        <dbReference type="ARBA" id="ARBA00023157"/>
    </source>
</evidence>
<dbReference type="OrthoDB" id="258392at2759"/>
<sequence length="403" mass="46218">MAQVTSSLSAVFLYKHGMVFDCKKMMTIVILSNLIAIICTVVAHKQWGIFSHDPVNGPGLLADPSLKFAAVLFRHGNRAPEISYKTDPHINFFPEGKGELTKLGKQNMYKKGKIFRLLYNGFISDLYLDSEIFIQTTNVTRTFMSAALVLAGMYPPKDYQKWLDEETVWQPIPINQNSPDHGLIFRENCPSFSAISKNLLSYKNEENLTELLSYLSEKAGQSISEMDLVKLYDLFECQISAGLQLPEWITPDKFQTLKSIVLHRKRLDNFFGNSKVQKLVIGPLLKEIALTMELHSNNSISQNKLRKMYLYSGHDISLATVKGFFMNTIDMPDFGASIHFHLYLDETFGYIVKIFYYDRWNTEKEEELPIHACGNPCQLQNFVKIMKANFPRGWNEECQMIEN</sequence>
<accession>A0A5E4MA18</accession>
<keyword evidence="5" id="KW-0378">Hydrolase</keyword>